<evidence type="ECO:0000313" key="3">
    <source>
        <dbReference type="Proteomes" id="UP000001542"/>
    </source>
</evidence>
<feature type="compositionally biased region" description="Polar residues" evidence="1">
    <location>
        <begin position="562"/>
        <end position="572"/>
    </location>
</feature>
<dbReference type="VEuPathDB" id="TrichDB:TVAGG3_0850720"/>
<feature type="compositionally biased region" description="Low complexity" evidence="1">
    <location>
        <begin position="411"/>
        <end position="450"/>
    </location>
</feature>
<feature type="region of interest" description="Disordered" evidence="1">
    <location>
        <begin position="336"/>
        <end position="455"/>
    </location>
</feature>
<protein>
    <submittedName>
        <fullName evidence="2">Uncharacterized protein</fullName>
    </submittedName>
</protein>
<dbReference type="AlphaFoldDB" id="A2DYP1"/>
<feature type="region of interest" description="Disordered" evidence="1">
    <location>
        <begin position="536"/>
        <end position="604"/>
    </location>
</feature>
<evidence type="ECO:0000313" key="2">
    <source>
        <dbReference type="EMBL" id="EAY14431.1"/>
    </source>
</evidence>
<dbReference type="VEuPathDB" id="TrichDB:TVAG_426240"/>
<dbReference type="Proteomes" id="UP000001542">
    <property type="component" value="Unassembled WGS sequence"/>
</dbReference>
<reference evidence="2" key="2">
    <citation type="journal article" date="2007" name="Science">
        <title>Draft genome sequence of the sexually transmitted pathogen Trichomonas vaginalis.</title>
        <authorList>
            <person name="Carlton J.M."/>
            <person name="Hirt R.P."/>
            <person name="Silva J.C."/>
            <person name="Delcher A.L."/>
            <person name="Schatz M."/>
            <person name="Zhao Q."/>
            <person name="Wortman J.R."/>
            <person name="Bidwell S.L."/>
            <person name="Alsmark U.C.M."/>
            <person name="Besteiro S."/>
            <person name="Sicheritz-Ponten T."/>
            <person name="Noel C.J."/>
            <person name="Dacks J.B."/>
            <person name="Foster P.G."/>
            <person name="Simillion C."/>
            <person name="Van de Peer Y."/>
            <person name="Miranda-Saavedra D."/>
            <person name="Barton G.J."/>
            <person name="Westrop G.D."/>
            <person name="Mueller S."/>
            <person name="Dessi D."/>
            <person name="Fiori P.L."/>
            <person name="Ren Q."/>
            <person name="Paulsen I."/>
            <person name="Zhang H."/>
            <person name="Bastida-Corcuera F.D."/>
            <person name="Simoes-Barbosa A."/>
            <person name="Brown M.T."/>
            <person name="Hayes R.D."/>
            <person name="Mukherjee M."/>
            <person name="Okumura C.Y."/>
            <person name="Schneider R."/>
            <person name="Smith A.J."/>
            <person name="Vanacova S."/>
            <person name="Villalvazo M."/>
            <person name="Haas B.J."/>
            <person name="Pertea M."/>
            <person name="Feldblyum T.V."/>
            <person name="Utterback T.R."/>
            <person name="Shu C.L."/>
            <person name="Osoegawa K."/>
            <person name="de Jong P.J."/>
            <person name="Hrdy I."/>
            <person name="Horvathova L."/>
            <person name="Zubacova Z."/>
            <person name="Dolezal P."/>
            <person name="Malik S.B."/>
            <person name="Logsdon J.M. Jr."/>
            <person name="Henze K."/>
            <person name="Gupta A."/>
            <person name="Wang C.C."/>
            <person name="Dunne R.L."/>
            <person name="Upcroft J.A."/>
            <person name="Upcroft P."/>
            <person name="White O."/>
            <person name="Salzberg S.L."/>
            <person name="Tang P."/>
            <person name="Chiu C.-H."/>
            <person name="Lee Y.-S."/>
            <person name="Embley T.M."/>
            <person name="Coombs G.H."/>
            <person name="Mottram J.C."/>
            <person name="Tachezy J."/>
            <person name="Fraser-Liggett C.M."/>
            <person name="Johnson P.J."/>
        </authorList>
    </citation>
    <scope>NUCLEOTIDE SEQUENCE [LARGE SCALE GENOMIC DNA]</scope>
    <source>
        <strain evidence="2">G3</strain>
    </source>
</reference>
<name>A2DYP1_TRIV3</name>
<reference evidence="2" key="1">
    <citation type="submission" date="2006-10" db="EMBL/GenBank/DDBJ databases">
        <authorList>
            <person name="Amadeo P."/>
            <person name="Zhao Q."/>
            <person name="Wortman J."/>
            <person name="Fraser-Liggett C."/>
            <person name="Carlton J."/>
        </authorList>
    </citation>
    <scope>NUCLEOTIDE SEQUENCE</scope>
    <source>
        <strain evidence="2">G3</strain>
    </source>
</reference>
<dbReference type="KEGG" id="tva:4772419"/>
<feature type="compositionally biased region" description="Polar residues" evidence="1">
    <location>
        <begin position="483"/>
        <end position="500"/>
    </location>
</feature>
<gene>
    <name evidence="2" type="ORF">TVAG_426240</name>
</gene>
<feature type="compositionally biased region" description="Polar residues" evidence="1">
    <location>
        <begin position="391"/>
        <end position="410"/>
    </location>
</feature>
<dbReference type="RefSeq" id="XP_001326654.1">
    <property type="nucleotide sequence ID" value="XM_001326619.1"/>
</dbReference>
<organism evidence="2 3">
    <name type="scientific">Trichomonas vaginalis (strain ATCC PRA-98 / G3)</name>
    <dbReference type="NCBI Taxonomy" id="412133"/>
    <lineage>
        <taxon>Eukaryota</taxon>
        <taxon>Metamonada</taxon>
        <taxon>Parabasalia</taxon>
        <taxon>Trichomonadida</taxon>
        <taxon>Trichomonadidae</taxon>
        <taxon>Trichomonas</taxon>
    </lineage>
</organism>
<feature type="compositionally biased region" description="Basic residues" evidence="1">
    <location>
        <begin position="369"/>
        <end position="378"/>
    </location>
</feature>
<accession>A2DYP1</accession>
<proteinExistence type="predicted"/>
<evidence type="ECO:0000256" key="1">
    <source>
        <dbReference type="SAM" id="MobiDB-lite"/>
    </source>
</evidence>
<feature type="compositionally biased region" description="Polar residues" evidence="1">
    <location>
        <begin position="536"/>
        <end position="552"/>
    </location>
</feature>
<feature type="region of interest" description="Disordered" evidence="1">
    <location>
        <begin position="475"/>
        <end position="500"/>
    </location>
</feature>
<dbReference type="EMBL" id="DS113270">
    <property type="protein sequence ID" value="EAY14431.1"/>
    <property type="molecule type" value="Genomic_DNA"/>
</dbReference>
<dbReference type="InParanoid" id="A2DYP1"/>
<sequence length="604" mass="68904">MNAIDLQALKKITDKIKQTLDKFPVKHGQKSSANLSGPQYDTSYFQLSTQTDSFREVINNTKTLDQIEPYEHIPPPKKIEAKFINIRYNIFVNAEIPRIEKQKYPFCGAIQPAIDSKPPLGQFVVAIIDCKPQFGMIGANTLSERYQFYNVSIMKGHVSLLPKDICYFPILYPTVFDQDYEYPHGQEVFVLMNLENQADIRILLGTVTKTPSENKSTQYTIQLTNGEATNVEARFITSIYSPHNENKNPKLFDKLKRESTSGAFKNKFNVEDLLFEPPNSPPPQIHPNVKWGMQEYYPFPQARSGRLSKKAAENVRIARALFKAGESENTTYNFVLENPSEASEESAPPEREEPEPPRPIEKIKVELKKLKKKKKSKSQIRIAKLKEPQNDSETTTENQIPENQENTISENTQNQTDNQQNTAVGNTEIPTENNEQENQQNTDQITTETDQTTEENKQIDLNQSLHQLSLTSLLNDIPDHNNSENNQQQPANESQTSNENPFTNIQSIIVHKENEENTNQPQTETPTVILIPQQDSETKQNPQVLIHDQQSSKNDELKEESANSTPKFTTAAKTLFVPKKSANQQDKEESPKKYRITIRVNQNN</sequence>
<feature type="compositionally biased region" description="Basic and acidic residues" evidence="1">
    <location>
        <begin position="348"/>
        <end position="368"/>
    </location>
</feature>
<keyword evidence="3" id="KW-1185">Reference proteome</keyword>